<keyword evidence="4" id="KW-0328">Glycosyltransferase</keyword>
<accession>F8N8Q9</accession>
<dbReference type="GO" id="GO:0030246">
    <property type="term" value="F:carbohydrate binding"/>
    <property type="evidence" value="ECO:0007669"/>
    <property type="project" value="InterPro"/>
</dbReference>
<dbReference type="Pfam" id="PF03636">
    <property type="entry name" value="Glyco_hydro_65N"/>
    <property type="match status" value="1"/>
</dbReference>
<gene>
    <name evidence="4" type="ORF">Premu_2268</name>
</gene>
<dbReference type="PANTHER" id="PTHR11051">
    <property type="entry name" value="GLYCOSYL HYDROLASE-RELATED"/>
    <property type="match status" value="1"/>
</dbReference>
<dbReference type="SUPFAM" id="SSF48208">
    <property type="entry name" value="Six-hairpin glycosidases"/>
    <property type="match status" value="1"/>
</dbReference>
<feature type="domain" description="Glycoside hydrolase family 65 N-terminal" evidence="3">
    <location>
        <begin position="38"/>
        <end position="239"/>
    </location>
</feature>
<name>F8N8Q9_9BACT</name>
<keyword evidence="5" id="KW-1185">Reference proteome</keyword>
<evidence type="ECO:0000256" key="1">
    <source>
        <dbReference type="SAM" id="SignalP"/>
    </source>
</evidence>
<dbReference type="Proteomes" id="UP000002772">
    <property type="component" value="Unassembled WGS sequence"/>
</dbReference>
<dbReference type="GO" id="GO:0004553">
    <property type="term" value="F:hydrolase activity, hydrolyzing O-glycosyl compounds"/>
    <property type="evidence" value="ECO:0007669"/>
    <property type="project" value="TreeGrafter"/>
</dbReference>
<sequence>MKHLLILLSCLPWLTALAQDPWNIEARHIDPSNYYGETVANGMLGIVSSPKPLKTSNVVLAGSYDKFGRGEVSNFLAGFNFLDTDLYIDGTFIDNATITDYRQTLDMRHSAFRGIFTLKGKAQVTYTVYALQQLPFCGMMTVDIKPLSDITIRAVNKQLLPEAYQSPKPHFQPFDVNGKEFRLMSTEAQSPTGKLTIAACSEFLFPADNARPNITAENITGGIAQQFSHSLKKGQAWRFVVAGSTMSTAHHSDPINEVKRMAITCQLDGVDRIVARHLALWGGLWKSDIQIDGDPQSQQDIHAMMYHLYAFLRPHSRMSVSPMGLSGNGYNGHVFWDADTWMFPPLLLLQPDHARSMVDYRYDRLATARRYAFIHGYRGAMFPWESADTGFEDTPVTALTGPYEHHISACVALAAWQYYCVMHDADYLRQEAWPILCQTADFWVSRVEKAADGYHINNVVAADEWAENVDDNAFTNGAARQNLLSAIKAARILRLDSRPEWQHVADSLVFIVKDGVTMEHAAYHGEDIKQADVNLLAFPLKLITDRQQTETDLAYYARRVPEKDTPAMTQAMFALLYARLGNADLAWHYFKDSYRPNQLPPFGVIAECKGGTNPYFITGAGGVLQAMLMGFGGIDISYDAGSLTQVPSVLPRHWRKLTITNVGPEGKTFTVENTSRK</sequence>
<dbReference type="InterPro" id="IPR037018">
    <property type="entry name" value="GH65_N"/>
</dbReference>
<feature type="domain" description="Glycoside hydrolase family 65 central catalytic" evidence="2">
    <location>
        <begin position="305"/>
        <end position="506"/>
    </location>
</feature>
<keyword evidence="4" id="KW-0808">Transferase</keyword>
<dbReference type="InterPro" id="IPR005195">
    <property type="entry name" value="Glyco_hydro_65_M"/>
</dbReference>
<dbReference type="STRING" id="688246.Premu_2268"/>
<evidence type="ECO:0000259" key="3">
    <source>
        <dbReference type="Pfam" id="PF03636"/>
    </source>
</evidence>
<dbReference type="EMBL" id="GL945017">
    <property type="protein sequence ID" value="EGN57654.1"/>
    <property type="molecule type" value="Genomic_DNA"/>
</dbReference>
<reference evidence="5" key="1">
    <citation type="journal article" date="2011" name="Stand. Genomic Sci.">
        <title>Non-contiguous finished genome sequence of the opportunistic oral pathogen Prevotella multisaccharivorax type strain (PPPA20).</title>
        <authorList>
            <person name="Pati A."/>
            <person name="Gronow S."/>
            <person name="Lu M."/>
            <person name="Lapidus A."/>
            <person name="Nolan M."/>
            <person name="Lucas S."/>
            <person name="Hammon N."/>
            <person name="Deshpande S."/>
            <person name="Cheng J.F."/>
            <person name="Tapia R."/>
            <person name="Han C."/>
            <person name="Goodwin L."/>
            <person name="Pitluck S."/>
            <person name="Liolios K."/>
            <person name="Pagani I."/>
            <person name="Mavromatis K."/>
            <person name="Mikhailova N."/>
            <person name="Huntemann M."/>
            <person name="Chen A."/>
            <person name="Palaniappan K."/>
            <person name="Land M."/>
            <person name="Hauser L."/>
            <person name="Detter J.C."/>
            <person name="Brambilla E.M."/>
            <person name="Rohde M."/>
            <person name="Goker M."/>
            <person name="Woyke T."/>
            <person name="Bristow J."/>
            <person name="Eisen J.A."/>
            <person name="Markowitz V."/>
            <person name="Hugenholtz P."/>
            <person name="Kyrpides N.C."/>
            <person name="Klenk H.P."/>
            <person name="Ivanova N."/>
        </authorList>
    </citation>
    <scope>NUCLEOTIDE SEQUENCE [LARGE SCALE GENOMIC DNA]</scope>
    <source>
        <strain evidence="5">DSM 17128</strain>
    </source>
</reference>
<dbReference type="Pfam" id="PF03632">
    <property type="entry name" value="Glyco_hydro_65m"/>
    <property type="match status" value="1"/>
</dbReference>
<feature type="chain" id="PRO_5003375849" evidence="1">
    <location>
        <begin position="19"/>
        <end position="677"/>
    </location>
</feature>
<dbReference type="Gene3D" id="1.50.10.10">
    <property type="match status" value="1"/>
</dbReference>
<dbReference type="InterPro" id="IPR012341">
    <property type="entry name" value="6hp_glycosidase-like_sf"/>
</dbReference>
<dbReference type="InterPro" id="IPR005196">
    <property type="entry name" value="Glyco_hydro_65_N"/>
</dbReference>
<dbReference type="Gene3D" id="2.70.98.40">
    <property type="entry name" value="Glycoside hydrolase, family 65, N-terminal domain"/>
    <property type="match status" value="1"/>
</dbReference>
<organism evidence="4 5">
    <name type="scientific">Hallella multisaccharivorax DSM 17128</name>
    <dbReference type="NCBI Taxonomy" id="688246"/>
    <lineage>
        <taxon>Bacteria</taxon>
        <taxon>Pseudomonadati</taxon>
        <taxon>Bacteroidota</taxon>
        <taxon>Bacteroidia</taxon>
        <taxon>Bacteroidales</taxon>
        <taxon>Prevotellaceae</taxon>
        <taxon>Hallella</taxon>
    </lineage>
</organism>
<dbReference type="SUPFAM" id="SSF74650">
    <property type="entry name" value="Galactose mutarotase-like"/>
    <property type="match status" value="1"/>
</dbReference>
<dbReference type="GO" id="GO:0005975">
    <property type="term" value="P:carbohydrate metabolic process"/>
    <property type="evidence" value="ECO:0007669"/>
    <property type="project" value="InterPro"/>
</dbReference>
<dbReference type="eggNOG" id="COG1554">
    <property type="taxonomic scope" value="Bacteria"/>
</dbReference>
<dbReference type="OrthoDB" id="9758855at2"/>
<dbReference type="EC" id="2.4.1.230" evidence="4"/>
<feature type="signal peptide" evidence="1">
    <location>
        <begin position="1"/>
        <end position="18"/>
    </location>
</feature>
<dbReference type="AlphaFoldDB" id="F8N8Q9"/>
<protein>
    <submittedName>
        <fullName evidence="4">Kojibiose phosphorylase</fullName>
        <ecNumber evidence="4">2.4.1.230</ecNumber>
    </submittedName>
</protein>
<proteinExistence type="predicted"/>
<keyword evidence="1" id="KW-0732">Signal</keyword>
<dbReference type="RefSeq" id="WP_007575367.1">
    <property type="nucleotide sequence ID" value="NZ_BPTS01000002.1"/>
</dbReference>
<dbReference type="InterPro" id="IPR008928">
    <property type="entry name" value="6-hairpin_glycosidase_sf"/>
</dbReference>
<dbReference type="GO" id="GO:0033831">
    <property type="term" value="F:kojibiose phosphorylase activity"/>
    <property type="evidence" value="ECO:0007669"/>
    <property type="project" value="UniProtKB-EC"/>
</dbReference>
<evidence type="ECO:0000259" key="2">
    <source>
        <dbReference type="Pfam" id="PF03632"/>
    </source>
</evidence>
<dbReference type="HOGENOM" id="CLU_006285_4_2_10"/>
<dbReference type="InterPro" id="IPR011013">
    <property type="entry name" value="Gal_mutarotase_sf_dom"/>
</dbReference>
<dbReference type="PANTHER" id="PTHR11051:SF8">
    <property type="entry name" value="PROTEIN-GLUCOSYLGALACTOSYLHYDROXYLYSINE GLUCOSIDASE"/>
    <property type="match status" value="1"/>
</dbReference>
<evidence type="ECO:0000313" key="4">
    <source>
        <dbReference type="EMBL" id="EGN57654.1"/>
    </source>
</evidence>
<evidence type="ECO:0000313" key="5">
    <source>
        <dbReference type="Proteomes" id="UP000002772"/>
    </source>
</evidence>